<dbReference type="RefSeq" id="WP_149162940.1">
    <property type="nucleotide sequence ID" value="NZ_QOKV01000001.1"/>
</dbReference>
<gene>
    <name evidence="3" type="ORF">DS837_00265</name>
</gene>
<dbReference type="InterPro" id="IPR012337">
    <property type="entry name" value="RNaseH-like_sf"/>
</dbReference>
<dbReference type="GO" id="GO:0003676">
    <property type="term" value="F:nucleic acid binding"/>
    <property type="evidence" value="ECO:0007669"/>
    <property type="project" value="InterPro"/>
</dbReference>
<proteinExistence type="predicted"/>
<dbReference type="PROSITE" id="PS50994">
    <property type="entry name" value="INTEGRASE"/>
    <property type="match status" value="1"/>
</dbReference>
<reference evidence="3 4" key="1">
    <citation type="submission" date="2018-07" db="EMBL/GenBank/DDBJ databases">
        <title>Genome sequence of Roseomonas fauriae ATCC 49958.</title>
        <authorList>
            <person name="Sant'Anna F.H."/>
            <person name="Baldani J.I."/>
            <person name="Zilli J.E."/>
            <person name="Reis V.M."/>
            <person name="Hartmann A."/>
            <person name="Cruz L."/>
            <person name="de Souza E.M."/>
            <person name="de Oliveira Pedrosa F."/>
            <person name="Passaglia L.M.P."/>
        </authorList>
    </citation>
    <scope>NUCLEOTIDE SEQUENCE [LARGE SCALE GENOMIC DNA]</scope>
    <source>
        <strain evidence="3 4">ATCC 49958</strain>
    </source>
</reference>
<dbReference type="GO" id="GO:0015074">
    <property type="term" value="P:DNA integration"/>
    <property type="evidence" value="ECO:0007669"/>
    <property type="project" value="InterPro"/>
</dbReference>
<dbReference type="Proteomes" id="UP000476837">
    <property type="component" value="Unassembled WGS sequence"/>
</dbReference>
<dbReference type="InterPro" id="IPR001584">
    <property type="entry name" value="Integrase_cat-core"/>
</dbReference>
<dbReference type="InterPro" id="IPR036397">
    <property type="entry name" value="RNaseH_sf"/>
</dbReference>
<feature type="compositionally biased region" description="Polar residues" evidence="1">
    <location>
        <begin position="162"/>
        <end position="171"/>
    </location>
</feature>
<feature type="compositionally biased region" description="Low complexity" evidence="1">
    <location>
        <begin position="686"/>
        <end position="701"/>
    </location>
</feature>
<feature type="region of interest" description="Disordered" evidence="1">
    <location>
        <begin position="154"/>
        <end position="173"/>
    </location>
</feature>
<protein>
    <submittedName>
        <fullName evidence="3">Transposase</fullName>
    </submittedName>
</protein>
<evidence type="ECO:0000256" key="1">
    <source>
        <dbReference type="SAM" id="MobiDB-lite"/>
    </source>
</evidence>
<dbReference type="AlphaFoldDB" id="A0A6L3B6K3"/>
<feature type="compositionally biased region" description="Basic and acidic residues" evidence="1">
    <location>
        <begin position="712"/>
        <end position="726"/>
    </location>
</feature>
<feature type="domain" description="Integrase catalytic" evidence="2">
    <location>
        <begin position="300"/>
        <end position="501"/>
    </location>
</feature>
<sequence>MAAIPLKFQSGDALAFRNATGATELWGVVERKRGGYLLRSFNGSDQRTWSDDEIDSAYGARRLIHYPCNVQGLPKSIADVLEKTWEYWPEEVRRHAERRAVYVAKVDALIDAYPVRMEAYAAAAEAVYTAHCEEWKAEDTELAIRRAAEDAVLRRRRKPQHSDAQPVSTSPVRKPSPYTIRSWYIPWSQYGRDIRLLIPHCHLRGNRQARYCRRWDDAPDTYKVMAAAVEDCYMRMPRKRRNYAYSKYKELCEDRKLPYVSFRSFRLFIDRNYTERAEFERRYGRRAAYLKYGVFERTTPPERPLEEVEVDHCLIDLIVVHPLTGRPLGRPWLTVILDRATRVILGAHLSFEVPSYASLQRALAHAFWKKDLSGINGLEHDWPCHGIPEWVFCDKGKELRSKSLRLTETMLNFAVVNLPRKTPWLKGAIERLFGTIGVQVFSHEEGAILSRTMDFYDPIARARLTLAEVSQKILKWIVDEYHETVHPTIKCRPIEKWRHLTELYPVRPVPDFDHIIRMTGEAIEQSISNVGVHYKGLLYSDRKVLEELRARRGGLKKKWIIRVDPYDYGEVWILDDHVGRWYVLPCTDQTISRNVSRYQHEVHKLIAKHNLPPGTPITVKHLEKAKALAEETVQVLFENGAATATAAKAARYAANGQPFTPLLNGAITADPQLPPQDTDSSPPSAPDLKTAALADALPPADGTSTPASSPGRPERQNFDDDIERMVEQWANEMK</sequence>
<name>A0A6L3B6K3_AZOBR</name>
<feature type="region of interest" description="Disordered" evidence="1">
    <location>
        <begin position="663"/>
        <end position="734"/>
    </location>
</feature>
<evidence type="ECO:0000259" key="2">
    <source>
        <dbReference type="PROSITE" id="PS50994"/>
    </source>
</evidence>
<dbReference type="SUPFAM" id="SSF53098">
    <property type="entry name" value="Ribonuclease H-like"/>
    <property type="match status" value="1"/>
</dbReference>
<dbReference type="Gene3D" id="3.30.420.10">
    <property type="entry name" value="Ribonuclease H-like superfamily/Ribonuclease H"/>
    <property type="match status" value="1"/>
</dbReference>
<organism evidence="3 4">
    <name type="scientific">Azospirillum brasilense</name>
    <dbReference type="NCBI Taxonomy" id="192"/>
    <lineage>
        <taxon>Bacteria</taxon>
        <taxon>Pseudomonadati</taxon>
        <taxon>Pseudomonadota</taxon>
        <taxon>Alphaproteobacteria</taxon>
        <taxon>Rhodospirillales</taxon>
        <taxon>Azospirillaceae</taxon>
        <taxon>Azospirillum</taxon>
    </lineage>
</organism>
<dbReference type="EMBL" id="QOKV01000001">
    <property type="protein sequence ID" value="KAA0688216.1"/>
    <property type="molecule type" value="Genomic_DNA"/>
</dbReference>
<comment type="caution">
    <text evidence="3">The sequence shown here is derived from an EMBL/GenBank/DDBJ whole genome shotgun (WGS) entry which is preliminary data.</text>
</comment>
<evidence type="ECO:0000313" key="3">
    <source>
        <dbReference type="EMBL" id="KAA0688216.1"/>
    </source>
</evidence>
<evidence type="ECO:0000313" key="4">
    <source>
        <dbReference type="Proteomes" id="UP000476837"/>
    </source>
</evidence>
<accession>A0A6L3B6K3</accession>